<accession>A0A4V6Z1G4</accession>
<protein>
    <submittedName>
        <fullName evidence="3">FeS assembly protein SufD</fullName>
    </submittedName>
</protein>
<dbReference type="Proteomes" id="UP000308489">
    <property type="component" value="Chromosome 1"/>
</dbReference>
<dbReference type="NCBIfam" id="TIGR01981">
    <property type="entry name" value="sufD"/>
    <property type="match status" value="1"/>
</dbReference>
<evidence type="ECO:0000256" key="1">
    <source>
        <dbReference type="ARBA" id="ARBA00043967"/>
    </source>
</evidence>
<dbReference type="Pfam" id="PF01458">
    <property type="entry name" value="SUFBD_core"/>
    <property type="match status" value="1"/>
</dbReference>
<proteinExistence type="inferred from homology"/>
<sequence length="377" mass="43064">MKEILLNNSPVLTWRWLKVNNIPLKDYNFPEINYDIDSIKENSFIKSRKSFKDEDINNLLDNKFQLKYKEVEHGKIDLAYGVSEEFVLSAEKYFNSGVVIHVKKGEKIEEPIFIDYNLSHEKDKLVDNNIIVAEENSEVTIIVQYGTESDVEAFHNGITKIYAKQGSVVNLVKVQMMNAISKNFDSNVSYVSYGAKVNYVNVELGSKESFSNFVTNLEEENAEGNLKSIYLVDGDRYADLNYIMNHRGRRSLSDMEIRGVLKDTGKKMFKGTLDFKKGSSRAKGSEEEYAILLDPKVKSDAIPLLLCEEDDVEGQHAASAGKIDAEKLFYLMSRGLSEKESKKLIVEASFKPIIDSIPVKELREKIEEEIHRRLVEE</sequence>
<dbReference type="AlphaFoldDB" id="A0A4V6Z1G4"/>
<evidence type="ECO:0000313" key="3">
    <source>
        <dbReference type="EMBL" id="VTQ95727.1"/>
    </source>
</evidence>
<comment type="similarity">
    <text evidence="1">Belongs to the iron-sulfur cluster assembly SufBD family.</text>
</comment>
<keyword evidence="4" id="KW-1185">Reference proteome</keyword>
<reference evidence="3 4" key="1">
    <citation type="submission" date="2019-05" db="EMBL/GenBank/DDBJ databases">
        <authorList>
            <consortium name="Pathogen Informatics"/>
        </authorList>
    </citation>
    <scope>NUCLEOTIDE SEQUENCE [LARGE SCALE GENOMIC DNA]</scope>
    <source>
        <strain evidence="3 4">NCTC503</strain>
    </source>
</reference>
<name>A0A4V6Z1G4_HATHI</name>
<dbReference type="GO" id="GO:0016226">
    <property type="term" value="P:iron-sulfur cluster assembly"/>
    <property type="evidence" value="ECO:0007669"/>
    <property type="project" value="InterPro"/>
</dbReference>
<dbReference type="PANTHER" id="PTHR43575">
    <property type="entry name" value="PROTEIN ABCI7, CHLOROPLASTIC"/>
    <property type="match status" value="1"/>
</dbReference>
<dbReference type="InterPro" id="IPR000825">
    <property type="entry name" value="SUF_FeS_clus_asmbl_SufBD_core"/>
</dbReference>
<dbReference type="InterPro" id="IPR037284">
    <property type="entry name" value="SUF_FeS_clus_asmbl_SufBD_sf"/>
</dbReference>
<dbReference type="PANTHER" id="PTHR43575:SF1">
    <property type="entry name" value="PROTEIN ABCI7, CHLOROPLASTIC"/>
    <property type="match status" value="1"/>
</dbReference>
<dbReference type="KEGG" id="hhw:NCTC503_02574"/>
<evidence type="ECO:0000259" key="2">
    <source>
        <dbReference type="Pfam" id="PF01458"/>
    </source>
</evidence>
<gene>
    <name evidence="3" type="ORF">NCTC503_02574</name>
</gene>
<feature type="domain" description="SUF system FeS cluster assembly SufBD core" evidence="2">
    <location>
        <begin position="122"/>
        <end position="348"/>
    </location>
</feature>
<dbReference type="SUPFAM" id="SSF101960">
    <property type="entry name" value="Stabilizer of iron transporter SufD"/>
    <property type="match status" value="1"/>
</dbReference>
<dbReference type="InterPro" id="IPR055346">
    <property type="entry name" value="Fe-S_cluster_assembly_SufBD"/>
</dbReference>
<organism evidence="3 4">
    <name type="scientific">Hathewaya histolytica</name>
    <name type="common">Clostridium histolyticum</name>
    <dbReference type="NCBI Taxonomy" id="1498"/>
    <lineage>
        <taxon>Bacteria</taxon>
        <taxon>Bacillati</taxon>
        <taxon>Bacillota</taxon>
        <taxon>Clostridia</taxon>
        <taxon>Eubacteriales</taxon>
        <taxon>Clostridiaceae</taxon>
        <taxon>Hathewaya</taxon>
    </lineage>
</organism>
<dbReference type="EMBL" id="LR590481">
    <property type="protein sequence ID" value="VTQ95727.1"/>
    <property type="molecule type" value="Genomic_DNA"/>
</dbReference>
<evidence type="ECO:0000313" key="4">
    <source>
        <dbReference type="Proteomes" id="UP000308489"/>
    </source>
</evidence>
<dbReference type="RefSeq" id="WP_171012067.1">
    <property type="nucleotide sequence ID" value="NZ_CBCRUQ010000006.1"/>
</dbReference>
<dbReference type="InterPro" id="IPR011542">
    <property type="entry name" value="SUF_FeS_clus_asmbl_SufD"/>
</dbReference>